<comment type="caution">
    <text evidence="3">The sequence shown here is derived from an EMBL/GenBank/DDBJ whole genome shotgun (WGS) entry which is preliminary data.</text>
</comment>
<feature type="domain" description="Signal transduction histidine kinase internal region" evidence="2">
    <location>
        <begin position="161"/>
        <end position="241"/>
    </location>
</feature>
<dbReference type="PANTHER" id="PTHR34220">
    <property type="entry name" value="SENSOR HISTIDINE KINASE YPDA"/>
    <property type="match status" value="1"/>
</dbReference>
<name>A0ABT1QMS7_9GAMM</name>
<dbReference type="Pfam" id="PF06580">
    <property type="entry name" value="His_kinase"/>
    <property type="match status" value="1"/>
</dbReference>
<dbReference type="InterPro" id="IPR010559">
    <property type="entry name" value="Sig_transdc_His_kin_internal"/>
</dbReference>
<gene>
    <name evidence="3" type="ORF">NM961_03860</name>
</gene>
<feature type="transmembrane region" description="Helical" evidence="1">
    <location>
        <begin position="15"/>
        <end position="37"/>
    </location>
</feature>
<evidence type="ECO:0000256" key="1">
    <source>
        <dbReference type="SAM" id="Phobius"/>
    </source>
</evidence>
<keyword evidence="1" id="KW-1133">Transmembrane helix</keyword>
<keyword evidence="1" id="KW-0472">Membrane</keyword>
<dbReference type="Gene3D" id="3.30.565.10">
    <property type="entry name" value="Histidine kinase-like ATPase, C-terminal domain"/>
    <property type="match status" value="1"/>
</dbReference>
<keyword evidence="3" id="KW-0418">Kinase</keyword>
<dbReference type="GO" id="GO:0016301">
    <property type="term" value="F:kinase activity"/>
    <property type="evidence" value="ECO:0007669"/>
    <property type="project" value="UniProtKB-KW"/>
</dbReference>
<dbReference type="PANTHER" id="PTHR34220:SF7">
    <property type="entry name" value="SENSOR HISTIDINE KINASE YPDA"/>
    <property type="match status" value="1"/>
</dbReference>
<evidence type="ECO:0000313" key="4">
    <source>
        <dbReference type="Proteomes" id="UP001165498"/>
    </source>
</evidence>
<organism evidence="3 4">
    <name type="scientific">Tahibacter harae</name>
    <dbReference type="NCBI Taxonomy" id="2963937"/>
    <lineage>
        <taxon>Bacteria</taxon>
        <taxon>Pseudomonadati</taxon>
        <taxon>Pseudomonadota</taxon>
        <taxon>Gammaproteobacteria</taxon>
        <taxon>Lysobacterales</taxon>
        <taxon>Rhodanobacteraceae</taxon>
        <taxon>Tahibacter</taxon>
    </lineage>
</organism>
<feature type="transmembrane region" description="Helical" evidence="1">
    <location>
        <begin position="124"/>
        <end position="143"/>
    </location>
</feature>
<evidence type="ECO:0000313" key="3">
    <source>
        <dbReference type="EMBL" id="MCQ4163839.1"/>
    </source>
</evidence>
<accession>A0ABT1QMS7</accession>
<dbReference type="RefSeq" id="WP_255911464.1">
    <property type="nucleotide sequence ID" value="NZ_JANFQO010000003.1"/>
</dbReference>
<feature type="transmembrane region" description="Helical" evidence="1">
    <location>
        <begin position="43"/>
        <end position="63"/>
    </location>
</feature>
<evidence type="ECO:0000259" key="2">
    <source>
        <dbReference type="Pfam" id="PF06580"/>
    </source>
</evidence>
<sequence>MSVPPQAQAQSRPPFWLPLLAGLPIGVCMIVMALPVLGNGHAAAYRLLYLLAFLGWTLPLTALQRALWPRLAWWLAAPLLLAATYAMALATNGLSLLLGVLAGWETAATFGPAALLRGRGADGVWLALVAFCAVHAVVSYYAALKDEQARRVDALARLRDAELRALRYQLQPHFLFNTLNAISALVATGREREARQMIARLGDFLRATLESAGTHEVALADELALTDSYLAIEQARLGERLCIERAVEEDTLHALVPHLLLQPLVENAIRHGLAPRLQPGRLQLAVRREGARLQLRLSNDMEESAAQELRENGKPGIGLRNVVERLQQLYGGAASLQAALVAADRFEVRLELPWREAAPGRPAREAR</sequence>
<dbReference type="InterPro" id="IPR050640">
    <property type="entry name" value="Bact_2-comp_sensor_kinase"/>
</dbReference>
<reference evidence="3" key="1">
    <citation type="submission" date="2022-07" db="EMBL/GenBank/DDBJ databases">
        <title>Tahibacter sp., a new gammaproteobacterium isolated from the silt sample collected at pig farm.</title>
        <authorList>
            <person name="Chen H."/>
        </authorList>
    </citation>
    <scope>NUCLEOTIDE SEQUENCE</scope>
    <source>
        <strain evidence="3">P2K</strain>
    </source>
</reference>
<proteinExistence type="predicted"/>
<keyword evidence="1" id="KW-0812">Transmembrane</keyword>
<dbReference type="SUPFAM" id="SSF55874">
    <property type="entry name" value="ATPase domain of HSP90 chaperone/DNA topoisomerase II/histidine kinase"/>
    <property type="match status" value="1"/>
</dbReference>
<keyword evidence="4" id="KW-1185">Reference proteome</keyword>
<dbReference type="InterPro" id="IPR036890">
    <property type="entry name" value="HATPase_C_sf"/>
</dbReference>
<dbReference type="Proteomes" id="UP001165498">
    <property type="component" value="Unassembled WGS sequence"/>
</dbReference>
<keyword evidence="3" id="KW-0808">Transferase</keyword>
<feature type="transmembrane region" description="Helical" evidence="1">
    <location>
        <begin position="75"/>
        <end position="104"/>
    </location>
</feature>
<protein>
    <submittedName>
        <fullName evidence="3">Histidine kinase</fullName>
    </submittedName>
</protein>
<dbReference type="EMBL" id="JANFQO010000003">
    <property type="protein sequence ID" value="MCQ4163839.1"/>
    <property type="molecule type" value="Genomic_DNA"/>
</dbReference>